<dbReference type="CDD" id="cd22588">
    <property type="entry name" value="GemC1_CC"/>
    <property type="match status" value="1"/>
</dbReference>
<dbReference type="AlphaFoldDB" id="A0A8C4ZZS5"/>
<evidence type="ECO:0000256" key="3">
    <source>
        <dbReference type="ARBA" id="ARBA00023242"/>
    </source>
</evidence>
<evidence type="ECO:0000313" key="8">
    <source>
        <dbReference type="Proteomes" id="UP000694546"/>
    </source>
</evidence>
<keyword evidence="8" id="KW-1185">Reference proteome</keyword>
<name>A0A8C4ZZS5_GADMO</name>
<dbReference type="PANTHER" id="PTHR13372:SF2">
    <property type="entry name" value="GEMININ COILED-COIL DOMAIN-CONTAINING PROTEIN 1"/>
    <property type="match status" value="1"/>
</dbReference>
<accession>A0A8C4ZZS5</accession>
<feature type="compositionally biased region" description="Polar residues" evidence="6">
    <location>
        <begin position="246"/>
        <end position="263"/>
    </location>
</feature>
<feature type="compositionally biased region" description="Basic and acidic residues" evidence="6">
    <location>
        <begin position="10"/>
        <end position="22"/>
    </location>
</feature>
<reference evidence="7" key="2">
    <citation type="submission" date="2025-09" db="UniProtKB">
        <authorList>
            <consortium name="Ensembl"/>
        </authorList>
    </citation>
    <scope>IDENTIFICATION</scope>
</reference>
<dbReference type="GO" id="GO:0045786">
    <property type="term" value="P:negative regulation of cell cycle"/>
    <property type="evidence" value="ECO:0007669"/>
    <property type="project" value="TreeGrafter"/>
</dbReference>
<gene>
    <name evidence="7" type="primary">gmnc</name>
</gene>
<feature type="region of interest" description="Disordered" evidence="6">
    <location>
        <begin position="1"/>
        <end position="46"/>
    </location>
</feature>
<evidence type="ECO:0000256" key="2">
    <source>
        <dbReference type="ARBA" id="ARBA00023054"/>
    </source>
</evidence>
<dbReference type="GeneTree" id="ENSGT00940000153270"/>
<feature type="region of interest" description="Disordered" evidence="6">
    <location>
        <begin position="423"/>
        <end position="442"/>
    </location>
</feature>
<dbReference type="KEGG" id="gmh:115528844"/>
<comment type="subcellular location">
    <subcellularLocation>
        <location evidence="1">Nucleus</location>
    </subcellularLocation>
</comment>
<evidence type="ECO:0000313" key="7">
    <source>
        <dbReference type="Ensembl" id="ENSGMOP00000023973.1"/>
    </source>
</evidence>
<dbReference type="GeneID" id="115528844"/>
<evidence type="ECO:0000256" key="6">
    <source>
        <dbReference type="SAM" id="MobiDB-lite"/>
    </source>
</evidence>
<keyword evidence="3" id="KW-0539">Nucleus</keyword>
<dbReference type="PANTHER" id="PTHR13372">
    <property type="entry name" value="GEMININ"/>
    <property type="match status" value="1"/>
</dbReference>
<dbReference type="GO" id="GO:0005634">
    <property type="term" value="C:nucleus"/>
    <property type="evidence" value="ECO:0007669"/>
    <property type="project" value="UniProtKB-SubCell"/>
</dbReference>
<dbReference type="CTD" id="647309"/>
<sequence length="524" mass="57378">MKTSRSSLSKHNECDRQTDRHTNTHTHTHTQTQQDCSRTHRPPASPLPVMSIAVPFQDGVFAGDPPVHCAPPRVRTVDVSMETVASAWVHDAASSYQGQENQHLSSYGGLCPQPEATIKLSPHLHRNKQLQDTLQQREEELARLQQENDKLRHFLSSSFVKNLEEKVKGLSSDHRSNLKRCLQQDHRTDQNLSSCRSHPAAQRISTRVCRNLFPEFCSDPGPPREPNLDLWVLQTLGLKDRDTIDPSASPNSFRLNPSSSSIRRLTPPHQPSSHFSAPSSYEPSAILPDLSQSLSSSSCDFVLTSRPDHPDLTTSTSLQHSHADSANANITATQHQDAYHPCYSPDQCNDITAHYSATTTDHYHTNTALPAPLIQGPKQPNTAVLAPPTKGPKHPNTAVLAPLTHGLGHSLGAEGITPGLPGLGSWSASGPDPPTHSHHSLQLSPVPTQALTSQTHTAPIPHPGAVPSFQMLTPPPTPRKDVVFRGSLSPSSSFKTHSFPQGQAFIRKDTQGCWSFTWIPKQNP</sequence>
<dbReference type="RefSeq" id="XP_030193071.1">
    <property type="nucleotide sequence ID" value="XM_030337211.1"/>
</dbReference>
<evidence type="ECO:0008006" key="9">
    <source>
        <dbReference type="Google" id="ProtNLM"/>
    </source>
</evidence>
<reference evidence="7" key="1">
    <citation type="submission" date="2025-08" db="UniProtKB">
        <authorList>
            <consortium name="Ensembl"/>
        </authorList>
    </citation>
    <scope>IDENTIFICATION</scope>
</reference>
<feature type="region of interest" description="Disordered" evidence="6">
    <location>
        <begin position="242"/>
        <end position="281"/>
    </location>
</feature>
<dbReference type="GO" id="GO:0008156">
    <property type="term" value="P:negative regulation of DNA replication"/>
    <property type="evidence" value="ECO:0007669"/>
    <property type="project" value="TreeGrafter"/>
</dbReference>
<evidence type="ECO:0000256" key="1">
    <source>
        <dbReference type="ARBA" id="ARBA00004123"/>
    </source>
</evidence>
<dbReference type="Proteomes" id="UP000694546">
    <property type="component" value="Chromosome 16"/>
</dbReference>
<dbReference type="Ensembl" id="ENSGMOT00000067999.1">
    <property type="protein sequence ID" value="ENSGMOP00000023973.1"/>
    <property type="gene ID" value="ENSGMOG00000030285.1"/>
</dbReference>
<feature type="coiled-coil region" evidence="5">
    <location>
        <begin position="127"/>
        <end position="154"/>
    </location>
</feature>
<proteinExistence type="predicted"/>
<feature type="compositionally biased region" description="Polar residues" evidence="6">
    <location>
        <begin position="271"/>
        <end position="281"/>
    </location>
</feature>
<evidence type="ECO:0000256" key="4">
    <source>
        <dbReference type="ARBA" id="ARBA00023306"/>
    </source>
</evidence>
<keyword evidence="4" id="KW-0131">Cell cycle</keyword>
<keyword evidence="2 5" id="KW-0175">Coiled coil</keyword>
<dbReference type="InterPro" id="IPR059237">
    <property type="entry name" value="GemC1_CC"/>
</dbReference>
<dbReference type="Gene3D" id="1.20.5.1180">
    <property type="entry name" value="Geminin coiled-coil domain"/>
    <property type="match status" value="1"/>
</dbReference>
<protein>
    <recommendedName>
        <fullName evidence="9">Geminin coiled-coil domain containing</fullName>
    </recommendedName>
</protein>
<organism evidence="7 8">
    <name type="scientific">Gadus morhua</name>
    <name type="common">Atlantic cod</name>
    <dbReference type="NCBI Taxonomy" id="8049"/>
    <lineage>
        <taxon>Eukaryota</taxon>
        <taxon>Metazoa</taxon>
        <taxon>Chordata</taxon>
        <taxon>Craniata</taxon>
        <taxon>Vertebrata</taxon>
        <taxon>Euteleostomi</taxon>
        <taxon>Actinopterygii</taxon>
        <taxon>Neopterygii</taxon>
        <taxon>Teleostei</taxon>
        <taxon>Neoteleostei</taxon>
        <taxon>Acanthomorphata</taxon>
        <taxon>Zeiogadaria</taxon>
        <taxon>Gadariae</taxon>
        <taxon>Gadiformes</taxon>
        <taxon>Gadoidei</taxon>
        <taxon>Gadidae</taxon>
        <taxon>Gadus</taxon>
    </lineage>
</organism>
<evidence type="ECO:0000256" key="5">
    <source>
        <dbReference type="SAM" id="Coils"/>
    </source>
</evidence>
<dbReference type="OrthoDB" id="8923917at2759"/>